<gene>
    <name evidence="2" type="ORF">LR394_27125</name>
</gene>
<evidence type="ECO:0000313" key="2">
    <source>
        <dbReference type="EMBL" id="MCD5314586.1"/>
    </source>
</evidence>
<dbReference type="RefSeq" id="WP_231447243.1">
    <property type="nucleotide sequence ID" value="NZ_JAJOMB010000017.1"/>
</dbReference>
<keyword evidence="3" id="KW-1185">Reference proteome</keyword>
<feature type="domain" description="DUF5710" evidence="1">
    <location>
        <begin position="3"/>
        <end position="43"/>
    </location>
</feature>
<proteinExistence type="predicted"/>
<dbReference type="EMBL" id="JAJOMB010000017">
    <property type="protein sequence ID" value="MCD5314586.1"/>
    <property type="molecule type" value="Genomic_DNA"/>
</dbReference>
<dbReference type="Pfam" id="PF18974">
    <property type="entry name" value="DUF5710"/>
    <property type="match status" value="1"/>
</dbReference>
<evidence type="ECO:0000259" key="1">
    <source>
        <dbReference type="Pfam" id="PF18974"/>
    </source>
</evidence>
<evidence type="ECO:0000313" key="3">
    <source>
        <dbReference type="Proteomes" id="UP001138997"/>
    </source>
</evidence>
<dbReference type="AlphaFoldDB" id="A0A9X1NK06"/>
<protein>
    <submittedName>
        <fullName evidence="2">DUF5710 domain-containing protein</fullName>
    </submittedName>
</protein>
<accession>A0A9X1NK06</accession>
<name>A0A9X1NK06_9ACTN</name>
<sequence>MERIWLDVPFDEKDLAKAAGARWDTRARSWYAPRAGMSDLEQWTAAEPLPDLLPGEDRQLGSGLFVDMVPSTCWFTNVRSCVSQRDWERIRRMVTARAGQRCETCGAPEDRARRRWLEVHERWTYDVPSQVQRLGRLICLCSDCHSATHYGLAGIRGRASAARSHIQKVTGLSAADVSILIEVATEQFYQRSSHPWELDLSILTDTGVTVAPPPSAEDRPAAARDGLYQNFRRSK</sequence>
<comment type="caution">
    <text evidence="2">The sequence shown here is derived from an EMBL/GenBank/DDBJ whole genome shotgun (WGS) entry which is preliminary data.</text>
</comment>
<reference evidence="2" key="1">
    <citation type="submission" date="2021-11" db="EMBL/GenBank/DDBJ databases">
        <title>Streptomyces corallinus and Kineosporia corallina sp. nov., two new coral-derived marine actinobacteria.</title>
        <authorList>
            <person name="Buangrab K."/>
            <person name="Sutthacheep M."/>
            <person name="Yeemin T."/>
            <person name="Harunari E."/>
            <person name="Igarashi Y."/>
            <person name="Sripreechasak P."/>
            <person name="Kanchanasin P."/>
            <person name="Tanasupawat S."/>
            <person name="Phongsopitanun W."/>
        </authorList>
    </citation>
    <scope>NUCLEOTIDE SEQUENCE</scope>
    <source>
        <strain evidence="2">JCM 31032</strain>
    </source>
</reference>
<dbReference type="Proteomes" id="UP001138997">
    <property type="component" value="Unassembled WGS sequence"/>
</dbReference>
<organism evidence="2 3">
    <name type="scientific">Kineosporia babensis</name>
    <dbReference type="NCBI Taxonomy" id="499548"/>
    <lineage>
        <taxon>Bacteria</taxon>
        <taxon>Bacillati</taxon>
        <taxon>Actinomycetota</taxon>
        <taxon>Actinomycetes</taxon>
        <taxon>Kineosporiales</taxon>
        <taxon>Kineosporiaceae</taxon>
        <taxon>Kineosporia</taxon>
    </lineage>
</organism>
<dbReference type="InterPro" id="IPR043764">
    <property type="entry name" value="DUF5710"/>
</dbReference>